<evidence type="ECO:0000256" key="1">
    <source>
        <dbReference type="ARBA" id="ARBA00004418"/>
    </source>
</evidence>
<dbReference type="GO" id="GO:0051274">
    <property type="term" value="P:beta-glucan biosynthetic process"/>
    <property type="evidence" value="ECO:0007669"/>
    <property type="project" value="TreeGrafter"/>
</dbReference>
<comment type="pathway">
    <text evidence="2">Glycan metabolism; osmoregulated periplasmic glucan (OPG) biosynthesis.</text>
</comment>
<evidence type="ECO:0000256" key="2">
    <source>
        <dbReference type="ARBA" id="ARBA00005001"/>
    </source>
</evidence>
<gene>
    <name evidence="8" type="ORF">JJJ17_04435</name>
</gene>
<feature type="signal peptide" evidence="6">
    <location>
        <begin position="1"/>
        <end position="26"/>
    </location>
</feature>
<comment type="similarity">
    <text evidence="3">Belongs to the OpgD/OpgG family.</text>
</comment>
<dbReference type="PIRSF" id="PIRSF006281">
    <property type="entry name" value="MdoG"/>
    <property type="match status" value="1"/>
</dbReference>
<dbReference type="GO" id="GO:0030246">
    <property type="term" value="F:carbohydrate binding"/>
    <property type="evidence" value="ECO:0007669"/>
    <property type="project" value="InterPro"/>
</dbReference>
<dbReference type="PANTHER" id="PTHR30504">
    <property type="entry name" value="GLUCANS BIOSYNTHESIS PROTEIN"/>
    <property type="match status" value="1"/>
</dbReference>
<organism evidence="8 9">
    <name type="scientific">Paracoccus caeni</name>
    <dbReference type="NCBI Taxonomy" id="657651"/>
    <lineage>
        <taxon>Bacteria</taxon>
        <taxon>Pseudomonadati</taxon>
        <taxon>Pseudomonadota</taxon>
        <taxon>Alphaproteobacteria</taxon>
        <taxon>Rhodobacterales</taxon>
        <taxon>Paracoccaceae</taxon>
        <taxon>Paracoccus</taxon>
    </lineage>
</organism>
<feature type="domain" description="Glucan biosynthesis periplasmic MdoG C-terminal" evidence="7">
    <location>
        <begin position="52"/>
        <end position="524"/>
    </location>
</feature>
<dbReference type="AlphaFoldDB" id="A0A934SCF5"/>
<dbReference type="Gene3D" id="2.60.40.10">
    <property type="entry name" value="Immunoglobulins"/>
    <property type="match status" value="1"/>
</dbReference>
<dbReference type="InterPro" id="IPR013783">
    <property type="entry name" value="Ig-like_fold"/>
</dbReference>
<proteinExistence type="inferred from homology"/>
<dbReference type="InterPro" id="IPR014756">
    <property type="entry name" value="Ig_E-set"/>
</dbReference>
<sequence length="526" mass="58826">MKRRQFLNAATAIAAGGAFTATQVQAQSEDQADSESANSQPDDAPEPAPTVFGFEEVAALAAERSTRVYTQPVAEQVGSFSDLSYDRYRGIRFKRDANPLGDSSKFAMDLLPPGAIFYEPVKINLVRDGIPQELKFDPNLLEFDQSQFPDGVDLETVGDMGWSGFRLRTVLNRPGVMDEFLVFQGATYFRAVARGTLYGLSARGMAIKTGSPDGEEFPLFTDFWIHQPSETSEWVRIHAILDSKSTTAAFQFDVNPGAVTMIRVRTAIFPRVDLQNTGIAPLTSMFWFNPASRRQVDDYRPAVHDSDGLQMHTGGDLALWRTLGASKNLQISSFVDKNPIGFGLVQRHREFIDYQDAEARYHLRPSAWIQPEGDWGEGEVRLIEIPVENEFNDNIVSYWLPKEPLARGTRHEFRYRLSFLTLPPNDLPLAKVRDVRSGRTVNVETTRTFIVDFDRALFTGDLPQSKVTTSSGNIVHAYLKPLPEQDVLRLGFEFEPGDATMADLQAVLTNSEGVPLSETWLARWTA</sequence>
<dbReference type="EMBL" id="JAEPRQ010000001">
    <property type="protein sequence ID" value="MBK4215168.1"/>
    <property type="molecule type" value="Genomic_DNA"/>
</dbReference>
<dbReference type="PANTHER" id="PTHR30504:SF2">
    <property type="entry name" value="GLUCANS BIOSYNTHESIS PROTEIN G"/>
    <property type="match status" value="1"/>
</dbReference>
<evidence type="ECO:0000256" key="5">
    <source>
        <dbReference type="SAM" id="MobiDB-lite"/>
    </source>
</evidence>
<dbReference type="InterPro" id="IPR011013">
    <property type="entry name" value="Gal_mutarotase_sf_dom"/>
</dbReference>
<keyword evidence="6" id="KW-0732">Signal</keyword>
<comment type="caution">
    <text evidence="8">The sequence shown here is derived from an EMBL/GenBank/DDBJ whole genome shotgun (WGS) entry which is preliminary data.</text>
</comment>
<dbReference type="Proteomes" id="UP000640485">
    <property type="component" value="Unassembled WGS sequence"/>
</dbReference>
<dbReference type="RefSeq" id="WP_200684057.1">
    <property type="nucleotide sequence ID" value="NZ_JAEPRQ010000001.1"/>
</dbReference>
<protein>
    <submittedName>
        <fullName evidence="8">Glucan biosynthesis protein</fullName>
    </submittedName>
</protein>
<accession>A0A934SCF5</accession>
<feature type="chain" id="PRO_5037943581" evidence="6">
    <location>
        <begin position="27"/>
        <end position="526"/>
    </location>
</feature>
<dbReference type="Gene3D" id="2.70.98.10">
    <property type="match status" value="1"/>
</dbReference>
<evidence type="ECO:0000256" key="3">
    <source>
        <dbReference type="ARBA" id="ARBA00009284"/>
    </source>
</evidence>
<dbReference type="InterPro" id="IPR014718">
    <property type="entry name" value="GH-type_carb-bd"/>
</dbReference>
<name>A0A934SCF5_9RHOB</name>
<dbReference type="InterPro" id="IPR007444">
    <property type="entry name" value="Glucan_biosyn_MdoG_C"/>
</dbReference>
<evidence type="ECO:0000313" key="8">
    <source>
        <dbReference type="EMBL" id="MBK4215168.1"/>
    </source>
</evidence>
<dbReference type="InterPro" id="IPR014438">
    <property type="entry name" value="Glucan_biosyn_MdoG/MdoD"/>
</dbReference>
<feature type="region of interest" description="Disordered" evidence="5">
    <location>
        <begin position="22"/>
        <end position="49"/>
    </location>
</feature>
<keyword evidence="4" id="KW-0574">Periplasm</keyword>
<dbReference type="GO" id="GO:0003824">
    <property type="term" value="F:catalytic activity"/>
    <property type="evidence" value="ECO:0007669"/>
    <property type="project" value="InterPro"/>
</dbReference>
<feature type="compositionally biased region" description="Polar residues" evidence="5">
    <location>
        <begin position="23"/>
        <end position="41"/>
    </location>
</feature>
<dbReference type="SUPFAM" id="SSF74650">
    <property type="entry name" value="Galactose mutarotase-like"/>
    <property type="match status" value="1"/>
</dbReference>
<dbReference type="GO" id="GO:0030288">
    <property type="term" value="C:outer membrane-bounded periplasmic space"/>
    <property type="evidence" value="ECO:0007669"/>
    <property type="project" value="TreeGrafter"/>
</dbReference>
<evidence type="ECO:0000259" key="7">
    <source>
        <dbReference type="Pfam" id="PF04349"/>
    </source>
</evidence>
<dbReference type="SUPFAM" id="SSF81296">
    <property type="entry name" value="E set domains"/>
    <property type="match status" value="1"/>
</dbReference>
<evidence type="ECO:0000256" key="6">
    <source>
        <dbReference type="SAM" id="SignalP"/>
    </source>
</evidence>
<comment type="subcellular location">
    <subcellularLocation>
        <location evidence="1">Periplasm</location>
    </subcellularLocation>
</comment>
<reference evidence="8" key="1">
    <citation type="submission" date="2021-01" db="EMBL/GenBank/DDBJ databases">
        <title>Paracoccus amoyensis sp. nov., isolated from the surface seawater along the coast of Xiamen Island, China.</title>
        <authorList>
            <person name="Lyu L."/>
        </authorList>
    </citation>
    <scope>NUCLEOTIDE SEQUENCE</scope>
    <source>
        <strain evidence="8">MJ17</strain>
    </source>
</reference>
<keyword evidence="9" id="KW-1185">Reference proteome</keyword>
<evidence type="ECO:0000256" key="4">
    <source>
        <dbReference type="ARBA" id="ARBA00022764"/>
    </source>
</evidence>
<evidence type="ECO:0000313" key="9">
    <source>
        <dbReference type="Proteomes" id="UP000640485"/>
    </source>
</evidence>
<dbReference type="Pfam" id="PF04349">
    <property type="entry name" value="MdoG"/>
    <property type="match status" value="1"/>
</dbReference>